<feature type="domain" description="Phage tail tape measure protein" evidence="3">
    <location>
        <begin position="181"/>
        <end position="380"/>
    </location>
</feature>
<protein>
    <submittedName>
        <fullName evidence="4">Phage tail tape measure protein, TP901 family, core region</fullName>
    </submittedName>
</protein>
<dbReference type="NCBIfam" id="TIGR01760">
    <property type="entry name" value="tape_meas_TP901"/>
    <property type="match status" value="1"/>
</dbReference>
<dbReference type="Pfam" id="PF10145">
    <property type="entry name" value="PhageMin_Tail"/>
    <property type="match status" value="1"/>
</dbReference>
<dbReference type="RefSeq" id="WP_078694888.1">
    <property type="nucleotide sequence ID" value="NZ_FUWX01000033.1"/>
</dbReference>
<dbReference type="STRING" id="180163.SAMN02745174_02467"/>
<evidence type="ECO:0000259" key="3">
    <source>
        <dbReference type="Pfam" id="PF10145"/>
    </source>
</evidence>
<dbReference type="AlphaFoldDB" id="A0A1T4QWG9"/>
<dbReference type="Proteomes" id="UP000191153">
    <property type="component" value="Unassembled WGS sequence"/>
</dbReference>
<name>A0A1T4QWG9_9FUSO</name>
<evidence type="ECO:0000256" key="2">
    <source>
        <dbReference type="SAM" id="Phobius"/>
    </source>
</evidence>
<dbReference type="OrthoDB" id="82080at2"/>
<proteinExistence type="predicted"/>
<organism evidence="4 5">
    <name type="scientific">Cetobacterium ceti</name>
    <dbReference type="NCBI Taxonomy" id="180163"/>
    <lineage>
        <taxon>Bacteria</taxon>
        <taxon>Fusobacteriati</taxon>
        <taxon>Fusobacteriota</taxon>
        <taxon>Fusobacteriia</taxon>
        <taxon>Fusobacteriales</taxon>
        <taxon>Fusobacteriaceae</taxon>
        <taxon>Cetobacterium</taxon>
    </lineage>
</organism>
<keyword evidence="2" id="KW-0812">Transmembrane</keyword>
<keyword evidence="2" id="KW-1133">Transmembrane helix</keyword>
<evidence type="ECO:0000313" key="5">
    <source>
        <dbReference type="Proteomes" id="UP000191153"/>
    </source>
</evidence>
<evidence type="ECO:0000313" key="4">
    <source>
        <dbReference type="EMBL" id="SKA07791.1"/>
    </source>
</evidence>
<keyword evidence="2" id="KW-0472">Membrane</keyword>
<feature type="transmembrane region" description="Helical" evidence="2">
    <location>
        <begin position="509"/>
        <end position="527"/>
    </location>
</feature>
<dbReference type="EMBL" id="FUWX01000033">
    <property type="protein sequence ID" value="SKA07791.1"/>
    <property type="molecule type" value="Genomic_DNA"/>
</dbReference>
<dbReference type="PANTHER" id="PTHR37813:SF1">
    <property type="entry name" value="FELS-2 PROPHAGE PROTEIN"/>
    <property type="match status" value="1"/>
</dbReference>
<keyword evidence="1" id="KW-1188">Viral release from host cell</keyword>
<feature type="transmembrane region" description="Helical" evidence="2">
    <location>
        <begin position="484"/>
        <end position="503"/>
    </location>
</feature>
<dbReference type="InterPro" id="IPR010090">
    <property type="entry name" value="Phage_tape_meas"/>
</dbReference>
<reference evidence="4 5" key="1">
    <citation type="submission" date="2017-02" db="EMBL/GenBank/DDBJ databases">
        <authorList>
            <person name="Peterson S.W."/>
        </authorList>
    </citation>
    <scope>NUCLEOTIDE SEQUENCE [LARGE SCALE GENOMIC DNA]</scope>
    <source>
        <strain evidence="4 5">ATCC 700028</strain>
    </source>
</reference>
<gene>
    <name evidence="4" type="ORF">SAMN02745174_02467</name>
</gene>
<dbReference type="PANTHER" id="PTHR37813">
    <property type="entry name" value="FELS-2 PROPHAGE PROTEIN"/>
    <property type="match status" value="1"/>
</dbReference>
<evidence type="ECO:0000256" key="1">
    <source>
        <dbReference type="ARBA" id="ARBA00022612"/>
    </source>
</evidence>
<keyword evidence="5" id="KW-1185">Reference proteome</keyword>
<sequence>MLEALTTSFSIGGEGFKILKSIEETYARLRNSFPKIERTNTKMWDKMQSKANKFLGFIKNGTVKVGNAFKIMSARSNIPVDSMWKRMGRGGKKFFNSIKLETTGAINAFSKLRAKSKGLYGKLGGKNGGFGATGKVAGLVAGIGLSFGIAGAINEYKSFDDVMLKTKAISGATGESYNKLRNQAKLLGAQTRFTATEVGEAQKYQAMAGWKVNQILAATPAIMNLATASGEQLGTVSDIVTDSMTAFGWAANKANKFTDVLAQTATQTNTSVGLLGESFKYVSPTAATLGESVQSTATWLGILANNGIKGSMAGVSLNETMQSLIKPSKEAGVLLDKLGVKVKDANGNFLGLDKIFPQIRKGLQGLGNADKGAILNTIFGERGGRAANLILNTTQSQIEQLRKTIEDSAGATAKMAKIMDSGLGGAIARAKSAISGFGIELVEAFSVDISTGLDSFSNWLNGSIPKLKAFITEIKDFWKANKDFIIAISAGIIALNILMGVLALATAPFSMIAIGIAAVVAGIVLAYRKFKWFANVVNFLKDVVIGAFKAILWYVNKVINAWKSVGNFIGNLLGFKSHDINIKKVNRTEMINKDENKTNREMPLSPVLIATSSPPSIPQNVGGTKETKIYNSNHIEINGNDKEAMRRELEYFFYEKEIQKGER</sequence>
<accession>A0A1T4QWG9</accession>